<dbReference type="InterPro" id="IPR005883">
    <property type="entry name" value="PilM"/>
</dbReference>
<dbReference type="InterPro" id="IPR050696">
    <property type="entry name" value="FtsA/MreB"/>
</dbReference>
<dbReference type="Pfam" id="PF11104">
    <property type="entry name" value="PilM_2"/>
    <property type="match status" value="1"/>
</dbReference>
<accession>A0A517YEX4</accession>
<dbReference type="CDD" id="cd24049">
    <property type="entry name" value="ASKHA_NBD_PilM"/>
    <property type="match status" value="1"/>
</dbReference>
<gene>
    <name evidence="1" type="ORF">ETAA8_38900</name>
</gene>
<dbReference type="EMBL" id="CP036274">
    <property type="protein sequence ID" value="QDU28785.1"/>
    <property type="molecule type" value="Genomic_DNA"/>
</dbReference>
<keyword evidence="2" id="KW-1185">Reference proteome</keyword>
<dbReference type="Proteomes" id="UP000315017">
    <property type="component" value="Chromosome"/>
</dbReference>
<dbReference type="PANTHER" id="PTHR32432:SF3">
    <property type="entry name" value="ETHANOLAMINE UTILIZATION PROTEIN EUTJ"/>
    <property type="match status" value="1"/>
</dbReference>
<sequence>MISWLGKHRCGPVGVDLGARSIKLVQLSADRLHLIDACRWELPPIQPNTSFEQHIARWSEGLAKALEGRAFRGREVVVCLGDRQLFLQNVRVPREMGAHMHRLVAQEAAGRLPFGIDEAELRFVEAADVRQGDATLREVIVFACQRTVLQQTLQMVETAKLNPVAVDVEPAALARCYAAQFRREDDKNERALIVHVGYSRTAAVIAQGDEMLFVKYIEIGGSHFDAAIARHLKMDASEATLLRKHNGDRRSDMQDPEVARSVAEASRPVIERLGGELSMCIRYHSVTFRGQPLVRMVLGGGESTPQLLESLGRHLDVKCELSDPFRSFPTVPNLGRKGQWDVATGLALRELN</sequence>
<dbReference type="OrthoDB" id="208962at2"/>
<evidence type="ECO:0000313" key="2">
    <source>
        <dbReference type="Proteomes" id="UP000315017"/>
    </source>
</evidence>
<name>A0A517YEX4_9BACT</name>
<dbReference type="PANTHER" id="PTHR32432">
    <property type="entry name" value="CELL DIVISION PROTEIN FTSA-RELATED"/>
    <property type="match status" value="1"/>
</dbReference>
<organism evidence="1 2">
    <name type="scientific">Anatilimnocola aggregata</name>
    <dbReference type="NCBI Taxonomy" id="2528021"/>
    <lineage>
        <taxon>Bacteria</taxon>
        <taxon>Pseudomonadati</taxon>
        <taxon>Planctomycetota</taxon>
        <taxon>Planctomycetia</taxon>
        <taxon>Pirellulales</taxon>
        <taxon>Pirellulaceae</taxon>
        <taxon>Anatilimnocola</taxon>
    </lineage>
</organism>
<dbReference type="Gene3D" id="3.30.1490.300">
    <property type="match status" value="1"/>
</dbReference>
<protein>
    <submittedName>
        <fullName evidence="1">Competence protein A</fullName>
    </submittedName>
</protein>
<dbReference type="KEGG" id="aagg:ETAA8_38900"/>
<dbReference type="SUPFAM" id="SSF53067">
    <property type="entry name" value="Actin-like ATPase domain"/>
    <property type="match status" value="2"/>
</dbReference>
<evidence type="ECO:0000313" key="1">
    <source>
        <dbReference type="EMBL" id="QDU28785.1"/>
    </source>
</evidence>
<dbReference type="Gene3D" id="3.30.420.40">
    <property type="match status" value="2"/>
</dbReference>
<reference evidence="1 2" key="1">
    <citation type="submission" date="2019-02" db="EMBL/GenBank/DDBJ databases">
        <title>Deep-cultivation of Planctomycetes and their phenomic and genomic characterization uncovers novel biology.</title>
        <authorList>
            <person name="Wiegand S."/>
            <person name="Jogler M."/>
            <person name="Boedeker C."/>
            <person name="Pinto D."/>
            <person name="Vollmers J."/>
            <person name="Rivas-Marin E."/>
            <person name="Kohn T."/>
            <person name="Peeters S.H."/>
            <person name="Heuer A."/>
            <person name="Rast P."/>
            <person name="Oberbeckmann S."/>
            <person name="Bunk B."/>
            <person name="Jeske O."/>
            <person name="Meyerdierks A."/>
            <person name="Storesund J.E."/>
            <person name="Kallscheuer N."/>
            <person name="Luecker S."/>
            <person name="Lage O.M."/>
            <person name="Pohl T."/>
            <person name="Merkel B.J."/>
            <person name="Hornburger P."/>
            <person name="Mueller R.-W."/>
            <person name="Bruemmer F."/>
            <person name="Labrenz M."/>
            <person name="Spormann A.M."/>
            <person name="Op den Camp H."/>
            <person name="Overmann J."/>
            <person name="Amann R."/>
            <person name="Jetten M.S.M."/>
            <person name="Mascher T."/>
            <person name="Medema M.H."/>
            <person name="Devos D.P."/>
            <person name="Kaster A.-K."/>
            <person name="Ovreas L."/>
            <person name="Rohde M."/>
            <person name="Galperin M.Y."/>
            <person name="Jogler C."/>
        </authorList>
    </citation>
    <scope>NUCLEOTIDE SEQUENCE [LARGE SCALE GENOMIC DNA]</scope>
    <source>
        <strain evidence="1 2">ETA_A8</strain>
    </source>
</reference>
<dbReference type="RefSeq" id="WP_145091656.1">
    <property type="nucleotide sequence ID" value="NZ_CP036274.1"/>
</dbReference>
<dbReference type="AlphaFoldDB" id="A0A517YEX4"/>
<proteinExistence type="predicted"/>
<dbReference type="InterPro" id="IPR043129">
    <property type="entry name" value="ATPase_NBD"/>
</dbReference>